<proteinExistence type="predicted"/>
<evidence type="ECO:0000313" key="3">
    <source>
        <dbReference type="EMBL" id="KZP01290.1"/>
    </source>
</evidence>
<dbReference type="InterPro" id="IPR039295">
    <property type="entry name" value="MSB2"/>
</dbReference>
<evidence type="ECO:0000256" key="1">
    <source>
        <dbReference type="SAM" id="MobiDB-lite"/>
    </source>
</evidence>
<keyword evidence="2" id="KW-0812">Transmembrane</keyword>
<protein>
    <submittedName>
        <fullName evidence="3">Uncharacterized protein</fullName>
    </submittedName>
</protein>
<dbReference type="AlphaFoldDB" id="A0A167RUC4"/>
<dbReference type="GO" id="GO:0005576">
    <property type="term" value="C:extracellular region"/>
    <property type="evidence" value="ECO:0007669"/>
    <property type="project" value="TreeGrafter"/>
</dbReference>
<dbReference type="GO" id="GO:0001402">
    <property type="term" value="P:signal transduction involved in filamentous growth"/>
    <property type="evidence" value="ECO:0007669"/>
    <property type="project" value="TreeGrafter"/>
</dbReference>
<dbReference type="PANTHER" id="PTHR35778:SF1">
    <property type="entry name" value="SIGNALING MUCIN HKR1-RELATED"/>
    <property type="match status" value="1"/>
</dbReference>
<dbReference type="GO" id="GO:0005886">
    <property type="term" value="C:plasma membrane"/>
    <property type="evidence" value="ECO:0007669"/>
    <property type="project" value="InterPro"/>
</dbReference>
<name>A0A167RUC4_CALVF</name>
<sequence length="270" mass="29476">LFQAQLNWVFVVNNVESASQLFAFCPVLLANALGIDTDSVETVALEAYQPANYNGNEDELLTVFLAYIPDDYVQYLQAQVQTKNSPLYYSSTGVAHQLAGFIDPAFPVTAMAAPPPSGDTAASASSTSNTQRRDAIIGVVTAVGGILLLAALWFGRRWYKRRQETAHQQLPANSPAASDISPIGSAGIGTGVGVAIAPERNSPSPEMMHERRRSFFFAEDSLRGYMDPTATSTVDPLHEYQQQQRGTRRTSPIETHQISQPILRQSSLNW</sequence>
<dbReference type="PANTHER" id="PTHR35778">
    <property type="entry name" value="SIGNALING MUCIN HKR1-RELATED"/>
    <property type="match status" value="1"/>
</dbReference>
<accession>A0A167RUC4</accession>
<dbReference type="GO" id="GO:0009986">
    <property type="term" value="C:cell surface"/>
    <property type="evidence" value="ECO:0007669"/>
    <property type="project" value="TreeGrafter"/>
</dbReference>
<feature type="transmembrane region" description="Helical" evidence="2">
    <location>
        <begin position="135"/>
        <end position="154"/>
    </location>
</feature>
<dbReference type="GO" id="GO:0030427">
    <property type="term" value="C:site of polarized growth"/>
    <property type="evidence" value="ECO:0007669"/>
    <property type="project" value="TreeGrafter"/>
</dbReference>
<dbReference type="GO" id="GO:0006972">
    <property type="term" value="P:hyperosmotic response"/>
    <property type="evidence" value="ECO:0007669"/>
    <property type="project" value="TreeGrafter"/>
</dbReference>
<dbReference type="STRING" id="1330018.A0A167RUC4"/>
<dbReference type="OrthoDB" id="3366093at2759"/>
<dbReference type="GO" id="GO:0030010">
    <property type="term" value="P:establishment of cell polarity"/>
    <property type="evidence" value="ECO:0007669"/>
    <property type="project" value="TreeGrafter"/>
</dbReference>
<evidence type="ECO:0000313" key="4">
    <source>
        <dbReference type="Proteomes" id="UP000076738"/>
    </source>
</evidence>
<gene>
    <name evidence="3" type="ORF">CALVIDRAFT_455599</name>
</gene>
<feature type="non-terminal residue" evidence="3">
    <location>
        <position position="270"/>
    </location>
</feature>
<dbReference type="GO" id="GO:0031505">
    <property type="term" value="P:fungal-type cell wall organization"/>
    <property type="evidence" value="ECO:0007669"/>
    <property type="project" value="TreeGrafter"/>
</dbReference>
<dbReference type="GO" id="GO:0005034">
    <property type="term" value="F:osmosensor activity"/>
    <property type="evidence" value="ECO:0007669"/>
    <property type="project" value="InterPro"/>
</dbReference>
<evidence type="ECO:0000256" key="2">
    <source>
        <dbReference type="SAM" id="Phobius"/>
    </source>
</evidence>
<dbReference type="Proteomes" id="UP000076738">
    <property type="component" value="Unassembled WGS sequence"/>
</dbReference>
<organism evidence="3 4">
    <name type="scientific">Calocera viscosa (strain TUFC12733)</name>
    <dbReference type="NCBI Taxonomy" id="1330018"/>
    <lineage>
        <taxon>Eukaryota</taxon>
        <taxon>Fungi</taxon>
        <taxon>Dikarya</taxon>
        <taxon>Basidiomycota</taxon>
        <taxon>Agaricomycotina</taxon>
        <taxon>Dacrymycetes</taxon>
        <taxon>Dacrymycetales</taxon>
        <taxon>Dacrymycetaceae</taxon>
        <taxon>Calocera</taxon>
    </lineage>
</organism>
<dbReference type="EMBL" id="KV417267">
    <property type="protein sequence ID" value="KZP01290.1"/>
    <property type="molecule type" value="Genomic_DNA"/>
</dbReference>
<keyword evidence="4" id="KW-1185">Reference proteome</keyword>
<keyword evidence="2" id="KW-1133">Transmembrane helix</keyword>
<reference evidence="3 4" key="1">
    <citation type="journal article" date="2016" name="Mol. Biol. Evol.">
        <title>Comparative Genomics of Early-Diverging Mushroom-Forming Fungi Provides Insights into the Origins of Lignocellulose Decay Capabilities.</title>
        <authorList>
            <person name="Nagy L.G."/>
            <person name="Riley R."/>
            <person name="Tritt A."/>
            <person name="Adam C."/>
            <person name="Daum C."/>
            <person name="Floudas D."/>
            <person name="Sun H."/>
            <person name="Yadav J.S."/>
            <person name="Pangilinan J."/>
            <person name="Larsson K.H."/>
            <person name="Matsuura K."/>
            <person name="Barry K."/>
            <person name="Labutti K."/>
            <person name="Kuo R."/>
            <person name="Ohm R.A."/>
            <person name="Bhattacharya S.S."/>
            <person name="Shirouzu T."/>
            <person name="Yoshinaga Y."/>
            <person name="Martin F.M."/>
            <person name="Grigoriev I.V."/>
            <person name="Hibbett D.S."/>
        </authorList>
    </citation>
    <scope>NUCLEOTIDE SEQUENCE [LARGE SCALE GENOMIC DNA]</scope>
    <source>
        <strain evidence="3 4">TUFC12733</strain>
    </source>
</reference>
<feature type="region of interest" description="Disordered" evidence="1">
    <location>
        <begin position="240"/>
        <end position="270"/>
    </location>
</feature>
<dbReference type="GO" id="GO:0007232">
    <property type="term" value="P:osmosensory signaling pathway via Sho1 osmosensor"/>
    <property type="evidence" value="ECO:0007669"/>
    <property type="project" value="InterPro"/>
</dbReference>
<feature type="non-terminal residue" evidence="3">
    <location>
        <position position="1"/>
    </location>
</feature>
<keyword evidence="2" id="KW-0472">Membrane</keyword>